<organism evidence="2 3">
    <name type="scientific">Saprolegnia parasitica (strain CBS 223.65)</name>
    <dbReference type="NCBI Taxonomy" id="695850"/>
    <lineage>
        <taxon>Eukaryota</taxon>
        <taxon>Sar</taxon>
        <taxon>Stramenopiles</taxon>
        <taxon>Oomycota</taxon>
        <taxon>Saprolegniomycetes</taxon>
        <taxon>Saprolegniales</taxon>
        <taxon>Saprolegniaceae</taxon>
        <taxon>Saprolegnia</taxon>
    </lineage>
</organism>
<keyword evidence="3" id="KW-1185">Reference proteome</keyword>
<accession>A0A067BKP2</accession>
<gene>
    <name evidence="2" type="ORF">SPRG_15864</name>
</gene>
<protein>
    <submittedName>
        <fullName evidence="2">Uncharacterized protein</fullName>
    </submittedName>
</protein>
<dbReference type="OrthoDB" id="71566at2759"/>
<sequence>MPLLPFLQDVVDAACPSNGLRKEVAVLQAHLMAKTAECHSLSRTVTQLEEALARRTDEYDAVLQALTRAQCVIRGFRADTDKYLEAVEASRRVVKRLEADLQVEHALNLEAKISRMSLELQMIRHRNQTDEIIHGLESQLRLARNTVNMCAQREADAADELEAESGALQARVLRYLKDAPRSSVGSTQAADDDEDDFFDGDDDSSSDEDEDDDTPIVRPRSGSACELDRRRPTTMGQLLASLRPSHRTSTGSIARLVKKPSLSKCNAHSRVFSKDRVTRWRLCQVVSPSVSSKAVFASYTP</sequence>
<dbReference type="GeneID" id="24137547"/>
<name>A0A067BKP2_SAPPC</name>
<dbReference type="VEuPathDB" id="FungiDB:SPRG_15864"/>
<reference evidence="2 3" key="1">
    <citation type="journal article" date="2013" name="PLoS Genet.">
        <title>Distinctive expansion of potential virulence genes in the genome of the oomycete fish pathogen Saprolegnia parasitica.</title>
        <authorList>
            <person name="Jiang R.H."/>
            <person name="de Bruijn I."/>
            <person name="Haas B.J."/>
            <person name="Belmonte R."/>
            <person name="Lobach L."/>
            <person name="Christie J."/>
            <person name="van den Ackerveken G."/>
            <person name="Bottin A."/>
            <person name="Bulone V."/>
            <person name="Diaz-Moreno S.M."/>
            <person name="Dumas B."/>
            <person name="Fan L."/>
            <person name="Gaulin E."/>
            <person name="Govers F."/>
            <person name="Grenville-Briggs L.J."/>
            <person name="Horner N.R."/>
            <person name="Levin J.Z."/>
            <person name="Mammella M."/>
            <person name="Meijer H.J."/>
            <person name="Morris P."/>
            <person name="Nusbaum C."/>
            <person name="Oome S."/>
            <person name="Phillips A.J."/>
            <person name="van Rooyen D."/>
            <person name="Rzeszutek E."/>
            <person name="Saraiva M."/>
            <person name="Secombes C.J."/>
            <person name="Seidl M.F."/>
            <person name="Snel B."/>
            <person name="Stassen J.H."/>
            <person name="Sykes S."/>
            <person name="Tripathy S."/>
            <person name="van den Berg H."/>
            <person name="Vega-Arreguin J.C."/>
            <person name="Wawra S."/>
            <person name="Young S.K."/>
            <person name="Zeng Q."/>
            <person name="Dieguez-Uribeondo J."/>
            <person name="Russ C."/>
            <person name="Tyler B.M."/>
            <person name="van West P."/>
        </authorList>
    </citation>
    <scope>NUCLEOTIDE SEQUENCE [LARGE SCALE GENOMIC DNA]</scope>
    <source>
        <strain evidence="2 3">CBS 223.65</strain>
    </source>
</reference>
<dbReference type="OMA" id="NAHSRVF"/>
<evidence type="ECO:0000256" key="1">
    <source>
        <dbReference type="SAM" id="MobiDB-lite"/>
    </source>
</evidence>
<dbReference type="RefSeq" id="XP_012210544.1">
    <property type="nucleotide sequence ID" value="XM_012355154.1"/>
</dbReference>
<feature type="compositionally biased region" description="Acidic residues" evidence="1">
    <location>
        <begin position="190"/>
        <end position="214"/>
    </location>
</feature>
<evidence type="ECO:0000313" key="2">
    <source>
        <dbReference type="EMBL" id="KDO18743.1"/>
    </source>
</evidence>
<dbReference type="EMBL" id="KK583399">
    <property type="protein sequence ID" value="KDO18743.1"/>
    <property type="molecule type" value="Genomic_DNA"/>
</dbReference>
<dbReference type="KEGG" id="spar:SPRG_15864"/>
<proteinExistence type="predicted"/>
<dbReference type="AlphaFoldDB" id="A0A067BKP2"/>
<feature type="region of interest" description="Disordered" evidence="1">
    <location>
        <begin position="181"/>
        <end position="231"/>
    </location>
</feature>
<evidence type="ECO:0000313" key="3">
    <source>
        <dbReference type="Proteomes" id="UP000030745"/>
    </source>
</evidence>
<dbReference type="Proteomes" id="UP000030745">
    <property type="component" value="Unassembled WGS sequence"/>
</dbReference>